<reference evidence="6" key="1">
    <citation type="journal article" date="2020" name="Nat. Ecol. Evol.">
        <title>Deeply conserved synteny resolves early events in vertebrate evolution.</title>
        <authorList>
            <person name="Simakov O."/>
            <person name="Marletaz F."/>
            <person name="Yue J.X."/>
            <person name="O'Connell B."/>
            <person name="Jenkins J."/>
            <person name="Brandt A."/>
            <person name="Calef R."/>
            <person name="Tung C.H."/>
            <person name="Huang T.K."/>
            <person name="Schmutz J."/>
            <person name="Satoh N."/>
            <person name="Yu J.K."/>
            <person name="Putnam N.H."/>
            <person name="Green R.E."/>
            <person name="Rokhsar D.S."/>
        </authorList>
    </citation>
    <scope>NUCLEOTIDE SEQUENCE [LARGE SCALE GENOMIC DNA]</scope>
    <source>
        <strain evidence="6">S238N-H82</strain>
    </source>
</reference>
<proteinExistence type="predicted"/>
<protein>
    <recommendedName>
        <fullName evidence="3">Barrier-to-autointegration factor-like protein</fullName>
    </recommendedName>
    <alternativeName>
        <fullName evidence="4">Barrier-to-autointegration factor 2</fullName>
    </alternativeName>
</protein>
<dbReference type="Proteomes" id="UP000001554">
    <property type="component" value="Chromosome 1"/>
</dbReference>
<evidence type="ECO:0000313" key="7">
    <source>
        <dbReference type="RefSeq" id="XP_035684490.1"/>
    </source>
</evidence>
<comment type="subcellular location">
    <subcellularLocation>
        <location evidence="1">Nucleus</location>
    </subcellularLocation>
</comment>
<name>A0A9J7LMK3_BRAFL</name>
<keyword evidence="2" id="KW-0539">Nucleus</keyword>
<dbReference type="SUPFAM" id="SSF47798">
    <property type="entry name" value="Barrier-to-autointegration factor, BAF"/>
    <property type="match status" value="1"/>
</dbReference>
<feature type="region of interest" description="Disordered" evidence="5">
    <location>
        <begin position="1"/>
        <end position="22"/>
    </location>
</feature>
<gene>
    <name evidence="7" type="primary">LOC118421334</name>
</gene>
<dbReference type="InterPro" id="IPR051387">
    <property type="entry name" value="BAF"/>
</dbReference>
<sequence length="96" mass="10551">MVPVVTMSSTSQKHRDFVGEPMGDKPVTALAGIGGTLGGRLEEEGFDKAYVVLGQFLVLKKNEELFKEWLKSACNANSKQSGDCYTCLKEWCDAFL</sequence>
<organism evidence="6 7">
    <name type="scientific">Branchiostoma floridae</name>
    <name type="common">Florida lancelet</name>
    <name type="synonym">Amphioxus</name>
    <dbReference type="NCBI Taxonomy" id="7739"/>
    <lineage>
        <taxon>Eukaryota</taxon>
        <taxon>Metazoa</taxon>
        <taxon>Chordata</taxon>
        <taxon>Cephalochordata</taxon>
        <taxon>Leptocardii</taxon>
        <taxon>Amphioxiformes</taxon>
        <taxon>Branchiostomatidae</taxon>
        <taxon>Branchiostoma</taxon>
    </lineage>
</organism>
<dbReference type="GO" id="GO:0003677">
    <property type="term" value="F:DNA binding"/>
    <property type="evidence" value="ECO:0007669"/>
    <property type="project" value="InterPro"/>
</dbReference>
<dbReference type="PANTHER" id="PTHR47507:SF6">
    <property type="entry name" value="BARRIER-TO-AUTOINTEGRATION FACTOR"/>
    <property type="match status" value="1"/>
</dbReference>
<dbReference type="PANTHER" id="PTHR47507">
    <property type="entry name" value="BARRIER TO AUTOINTEGRATION FACTOR 2"/>
    <property type="match status" value="1"/>
</dbReference>
<accession>A0A9J7LMK3</accession>
<dbReference type="InterPro" id="IPR036617">
    <property type="entry name" value="BAF_sf"/>
</dbReference>
<feature type="compositionally biased region" description="Polar residues" evidence="5">
    <location>
        <begin position="1"/>
        <end position="11"/>
    </location>
</feature>
<evidence type="ECO:0000256" key="2">
    <source>
        <dbReference type="ARBA" id="ARBA00023242"/>
    </source>
</evidence>
<evidence type="ECO:0000256" key="1">
    <source>
        <dbReference type="ARBA" id="ARBA00004123"/>
    </source>
</evidence>
<dbReference type="InterPro" id="IPR004122">
    <property type="entry name" value="BAF_prot"/>
</dbReference>
<keyword evidence="6" id="KW-1185">Reference proteome</keyword>
<dbReference type="Gene3D" id="1.10.150.40">
    <property type="entry name" value="Barrier-to-autointegration factor, BAF"/>
    <property type="match status" value="1"/>
</dbReference>
<evidence type="ECO:0000256" key="5">
    <source>
        <dbReference type="SAM" id="MobiDB-lite"/>
    </source>
</evidence>
<dbReference type="FunFam" id="1.10.150.40:FF:000002">
    <property type="entry name" value="Barrier to autointegration factor 2"/>
    <property type="match status" value="1"/>
</dbReference>
<dbReference type="RefSeq" id="XP_035684490.1">
    <property type="nucleotide sequence ID" value="XM_035828597.1"/>
</dbReference>
<dbReference type="Pfam" id="PF02961">
    <property type="entry name" value="SAM_BAF"/>
    <property type="match status" value="1"/>
</dbReference>
<dbReference type="GO" id="GO:0005634">
    <property type="term" value="C:nucleus"/>
    <property type="evidence" value="ECO:0007669"/>
    <property type="project" value="UniProtKB-SubCell"/>
</dbReference>
<evidence type="ECO:0000313" key="6">
    <source>
        <dbReference type="Proteomes" id="UP000001554"/>
    </source>
</evidence>
<evidence type="ECO:0000256" key="3">
    <source>
        <dbReference type="ARBA" id="ARBA00074730"/>
    </source>
</evidence>
<dbReference type="GeneID" id="118421334"/>
<dbReference type="SMART" id="SM01023">
    <property type="entry name" value="BAF"/>
    <property type="match status" value="1"/>
</dbReference>
<dbReference type="AlphaFoldDB" id="A0A9J7LMK3"/>
<evidence type="ECO:0000256" key="4">
    <source>
        <dbReference type="ARBA" id="ARBA00079764"/>
    </source>
</evidence>
<reference evidence="7" key="2">
    <citation type="submission" date="2025-08" db="UniProtKB">
        <authorList>
            <consortium name="RefSeq"/>
        </authorList>
    </citation>
    <scope>IDENTIFICATION</scope>
    <source>
        <strain evidence="7">S238N-H82</strain>
        <tissue evidence="7">Testes</tissue>
    </source>
</reference>